<gene>
    <name evidence="1" type="ORF">KP014_02480</name>
</gene>
<protein>
    <recommendedName>
        <fullName evidence="3">Transposase DDE domain-containing protein</fullName>
    </recommendedName>
</protein>
<evidence type="ECO:0000313" key="1">
    <source>
        <dbReference type="EMBL" id="QWU16161.1"/>
    </source>
</evidence>
<proteinExistence type="predicted"/>
<evidence type="ECO:0008006" key="3">
    <source>
        <dbReference type="Google" id="ProtNLM"/>
    </source>
</evidence>
<reference evidence="1 2" key="1">
    <citation type="submission" date="2021-06" db="EMBL/GenBank/DDBJ databases">
        <title>Whole genome sequence of Paenibacillus sophorae DSM23020 for comparative genomics.</title>
        <authorList>
            <person name="Kim M.-J."/>
            <person name="Lee G."/>
            <person name="Shin J.-H."/>
        </authorList>
    </citation>
    <scope>NUCLEOTIDE SEQUENCE [LARGE SCALE GENOMIC DNA]</scope>
    <source>
        <strain evidence="1 2">DSM 23020</strain>
    </source>
</reference>
<keyword evidence="2" id="KW-1185">Reference proteome</keyword>
<dbReference type="RefSeq" id="WP_139210562.1">
    <property type="nucleotide sequence ID" value="NZ_CP076607.1"/>
</dbReference>
<dbReference type="Proteomes" id="UP000683429">
    <property type="component" value="Chromosome"/>
</dbReference>
<organism evidence="1 2">
    <name type="scientific">Paenibacillus sophorae</name>
    <dbReference type="NCBI Taxonomy" id="1333845"/>
    <lineage>
        <taxon>Bacteria</taxon>
        <taxon>Bacillati</taxon>
        <taxon>Bacillota</taxon>
        <taxon>Bacilli</taxon>
        <taxon>Bacillales</taxon>
        <taxon>Paenibacillaceae</taxon>
        <taxon>Paenibacillus</taxon>
    </lineage>
</organism>
<evidence type="ECO:0000313" key="2">
    <source>
        <dbReference type="Proteomes" id="UP000683429"/>
    </source>
</evidence>
<accession>A0ABX8HEQ9</accession>
<name>A0ABX8HEQ9_9BACL</name>
<sequence length="100" mass="11409">MIRKCNRHTKRKLKFPKELLVIDSTKITVEIGRLPWVPLKGSRAGVKLNVALRQSTGQPHKVVESTGNHHDICSSDELFDSAFINVADRAYAKCKRFDEY</sequence>
<dbReference type="EMBL" id="CP076607">
    <property type="protein sequence ID" value="QWU16161.1"/>
    <property type="molecule type" value="Genomic_DNA"/>
</dbReference>